<dbReference type="InterPro" id="IPR036250">
    <property type="entry name" value="AcylCo_DH-like_C"/>
</dbReference>
<reference evidence="1 2" key="1">
    <citation type="submission" date="2018-08" db="EMBL/GenBank/DDBJ databases">
        <title>Actinomadura jelena sp. nov., a novel Actinomycete isolated from soil in Chad.</title>
        <authorList>
            <person name="Shi L."/>
        </authorList>
    </citation>
    <scope>NUCLEOTIDE SEQUENCE [LARGE SCALE GENOMIC DNA]</scope>
    <source>
        <strain evidence="1 2">NEAU-G17</strain>
    </source>
</reference>
<sequence length="208" mass="22086">MVPALTALRTAVCPEALPCGPAGHALVPEDIAETFDHGWADGSGAPRAADREDRLTEIAVSGGVLVALRRRDEAPVDVHRAPVRAWTLGLAWVRLGLSEQMLDTCMTYLRGRVTGAGTLLNQQMVKGSLAEVAIEHLEIETMMDGALPGDLDIAATVHLHAQITRADRMLLRLLGAYGFLADGPGQVAWVSELLADVYVGPPAEGGPR</sequence>
<accession>A0A372JPZ4</accession>
<protein>
    <recommendedName>
        <fullName evidence="3">Acyl-CoA dehydrogenase/oxidase C-terminal domain-containing protein</fullName>
    </recommendedName>
</protein>
<organism evidence="1 2">
    <name type="scientific">Actinomadura logoneensis</name>
    <dbReference type="NCBI Taxonomy" id="2293572"/>
    <lineage>
        <taxon>Bacteria</taxon>
        <taxon>Bacillati</taxon>
        <taxon>Actinomycetota</taxon>
        <taxon>Actinomycetes</taxon>
        <taxon>Streptosporangiales</taxon>
        <taxon>Thermomonosporaceae</taxon>
        <taxon>Actinomadura</taxon>
    </lineage>
</organism>
<comment type="caution">
    <text evidence="1">The sequence shown here is derived from an EMBL/GenBank/DDBJ whole genome shotgun (WGS) entry which is preliminary data.</text>
</comment>
<gene>
    <name evidence="1" type="ORF">DZF91_09535</name>
</gene>
<dbReference type="RefSeq" id="WP_117357111.1">
    <property type="nucleotide sequence ID" value="NZ_QURH01000180.1"/>
</dbReference>
<dbReference type="AlphaFoldDB" id="A0A372JPZ4"/>
<name>A0A372JPZ4_9ACTN</name>
<dbReference type="Proteomes" id="UP000261811">
    <property type="component" value="Unassembled WGS sequence"/>
</dbReference>
<keyword evidence="2" id="KW-1185">Reference proteome</keyword>
<evidence type="ECO:0000313" key="2">
    <source>
        <dbReference type="Proteomes" id="UP000261811"/>
    </source>
</evidence>
<dbReference type="OrthoDB" id="3478937at2"/>
<proteinExistence type="predicted"/>
<dbReference type="Gene3D" id="1.20.140.10">
    <property type="entry name" value="Butyryl-CoA Dehydrogenase, subunit A, domain 3"/>
    <property type="match status" value="1"/>
</dbReference>
<dbReference type="SUPFAM" id="SSF47203">
    <property type="entry name" value="Acyl-CoA dehydrogenase C-terminal domain-like"/>
    <property type="match status" value="1"/>
</dbReference>
<evidence type="ECO:0000313" key="1">
    <source>
        <dbReference type="EMBL" id="RFU41886.1"/>
    </source>
</evidence>
<dbReference type="EMBL" id="QURH01000180">
    <property type="protein sequence ID" value="RFU41886.1"/>
    <property type="molecule type" value="Genomic_DNA"/>
</dbReference>
<dbReference type="GO" id="GO:0016627">
    <property type="term" value="F:oxidoreductase activity, acting on the CH-CH group of donors"/>
    <property type="evidence" value="ECO:0007669"/>
    <property type="project" value="InterPro"/>
</dbReference>
<evidence type="ECO:0008006" key="3">
    <source>
        <dbReference type="Google" id="ProtNLM"/>
    </source>
</evidence>